<dbReference type="Proteomes" id="UP000235611">
    <property type="component" value="Unassembled WGS sequence"/>
</dbReference>
<evidence type="ECO:0000259" key="1">
    <source>
        <dbReference type="Pfam" id="PF06445"/>
    </source>
</evidence>
<dbReference type="SUPFAM" id="SSF55136">
    <property type="entry name" value="Probable bacterial effector-binding domain"/>
    <property type="match status" value="1"/>
</dbReference>
<dbReference type="InterPro" id="IPR029442">
    <property type="entry name" value="GyrI-like"/>
</dbReference>
<feature type="domain" description="GyrI-like small molecule binding" evidence="1">
    <location>
        <begin position="19"/>
        <end position="206"/>
    </location>
</feature>
<dbReference type="PIRSF" id="PIRSF031644">
    <property type="entry name" value="UCP031644"/>
    <property type="match status" value="1"/>
</dbReference>
<dbReference type="Gene3D" id="3.20.80.10">
    <property type="entry name" value="Regulatory factor, effector binding domain"/>
    <property type="match status" value="1"/>
</dbReference>
<dbReference type="RefSeq" id="WP_017031613.1">
    <property type="nucleotide sequence ID" value="NZ_MCTH01000690.1"/>
</dbReference>
<evidence type="ECO:0000313" key="2">
    <source>
        <dbReference type="EMBL" id="PMP07030.1"/>
    </source>
</evidence>
<reference evidence="3" key="1">
    <citation type="submission" date="2016-07" db="EMBL/GenBank/DDBJ databases">
        <title>Nontailed viruses are major unrecognized killers of bacteria in the ocean.</title>
        <authorList>
            <person name="Kauffman K."/>
            <person name="Hussain F."/>
            <person name="Yang J."/>
            <person name="Arevalo P."/>
            <person name="Brown J."/>
            <person name="Cutler M."/>
            <person name="Kelly L."/>
            <person name="Polz M.F."/>
        </authorList>
    </citation>
    <scope>NUCLEOTIDE SEQUENCE [LARGE SCALE GENOMIC DNA]</scope>
    <source>
        <strain evidence="3">10N.222.49.A5</strain>
    </source>
</reference>
<evidence type="ECO:0000313" key="3">
    <source>
        <dbReference type="Proteomes" id="UP000235611"/>
    </source>
</evidence>
<proteinExistence type="predicted"/>
<protein>
    <recommendedName>
        <fullName evidence="1">GyrI-like small molecule binding domain-containing protein</fullName>
    </recommendedName>
</protein>
<dbReference type="InterPro" id="IPR008319">
    <property type="entry name" value="GyrI-like_CCH_Lin2189-like"/>
</dbReference>
<comment type="caution">
    <text evidence="2">The sequence shown here is derived from an EMBL/GenBank/DDBJ whole genome shotgun (WGS) entry which is preliminary data.</text>
</comment>
<sequence>MQKYEWRKSEKKLYLPKIKPEVVDVEEMQFITISGEGNPNSPAFTGYIEALYATAYAIKMTLKNLKSTPQGYVDYTVYPLEGVWDITDSAKESFTGVINKDDLVFKLMIRQPDFVTAEFFAEMLELAKKKKTNPLLEQVLFESIAEGTSVQMMHIGPFDDEAGTFAIMEAFTEQQGLTRLSKSHREIYISDFRKVAPEKLRTTLRFSVEGR</sequence>
<accession>A0AAP8MUA9</accession>
<name>A0AAP8MUA9_9VIBR</name>
<dbReference type="InterPro" id="IPR011256">
    <property type="entry name" value="Reg_factor_effector_dom_sf"/>
</dbReference>
<dbReference type="Pfam" id="PF06445">
    <property type="entry name" value="GyrI-like"/>
    <property type="match status" value="1"/>
</dbReference>
<organism evidence="2 3">
    <name type="scientific">Vibrio breoganii</name>
    <dbReference type="NCBI Taxonomy" id="553239"/>
    <lineage>
        <taxon>Bacteria</taxon>
        <taxon>Pseudomonadati</taxon>
        <taxon>Pseudomonadota</taxon>
        <taxon>Gammaproteobacteria</taxon>
        <taxon>Vibrionales</taxon>
        <taxon>Vibrionaceae</taxon>
        <taxon>Vibrio</taxon>
    </lineage>
</organism>
<dbReference type="EMBL" id="MDBO01000114">
    <property type="protein sequence ID" value="PMP07030.1"/>
    <property type="molecule type" value="Genomic_DNA"/>
</dbReference>
<dbReference type="AlphaFoldDB" id="A0AAP8MUA9"/>
<gene>
    <name evidence="2" type="ORF">BCS93_16725</name>
</gene>